<organism evidence="8 9">
    <name type="scientific">Trypanosoma rangeli SC58</name>
    <dbReference type="NCBI Taxonomy" id="429131"/>
    <lineage>
        <taxon>Eukaryota</taxon>
        <taxon>Discoba</taxon>
        <taxon>Euglenozoa</taxon>
        <taxon>Kinetoplastea</taxon>
        <taxon>Metakinetoplastina</taxon>
        <taxon>Trypanosomatida</taxon>
        <taxon>Trypanosomatidae</taxon>
        <taxon>Trypanosoma</taxon>
        <taxon>Herpetosoma</taxon>
    </lineage>
</organism>
<dbReference type="OrthoDB" id="10250354at2759"/>
<dbReference type="PROSITE" id="PS00636">
    <property type="entry name" value="DNAJ_1"/>
    <property type="match status" value="1"/>
</dbReference>
<dbReference type="SMART" id="SM00271">
    <property type="entry name" value="DnaJ"/>
    <property type="match status" value="1"/>
</dbReference>
<dbReference type="InterPro" id="IPR001623">
    <property type="entry name" value="DnaJ_domain"/>
</dbReference>
<feature type="transmembrane region" description="Helical" evidence="6">
    <location>
        <begin position="84"/>
        <end position="111"/>
    </location>
</feature>
<evidence type="ECO:0000256" key="4">
    <source>
        <dbReference type="ARBA" id="ARBA00023186"/>
    </source>
</evidence>
<evidence type="ECO:0000313" key="9">
    <source>
        <dbReference type="Proteomes" id="UP000031737"/>
    </source>
</evidence>
<dbReference type="AlphaFoldDB" id="A0A061J5L2"/>
<comment type="caution">
    <text evidence="8">The sequence shown here is derived from an EMBL/GenBank/DDBJ whole genome shotgun (WGS) entry which is preliminary data.</text>
</comment>
<gene>
    <name evidence="8" type="ORF">TRSC58_02672</name>
</gene>
<evidence type="ECO:0000256" key="5">
    <source>
        <dbReference type="ARBA" id="ARBA00023288"/>
    </source>
</evidence>
<dbReference type="Pfam" id="PF00226">
    <property type="entry name" value="DnaJ"/>
    <property type="match status" value="1"/>
</dbReference>
<evidence type="ECO:0000313" key="8">
    <source>
        <dbReference type="EMBL" id="ESL09605.1"/>
    </source>
</evidence>
<accession>A0A061J5L2</accession>
<feature type="transmembrane region" description="Helical" evidence="6">
    <location>
        <begin position="315"/>
        <end position="335"/>
    </location>
</feature>
<evidence type="ECO:0000259" key="7">
    <source>
        <dbReference type="PROSITE" id="PS50076"/>
    </source>
</evidence>
<feature type="transmembrane region" description="Helical" evidence="6">
    <location>
        <begin position="282"/>
        <end position="303"/>
    </location>
</feature>
<dbReference type="PRINTS" id="PR00625">
    <property type="entry name" value="JDOMAIN"/>
</dbReference>
<feature type="transmembrane region" description="Helical" evidence="6">
    <location>
        <begin position="167"/>
        <end position="188"/>
    </location>
</feature>
<protein>
    <submittedName>
        <fullName evidence="8">DnaJ chaperone protein</fullName>
    </submittedName>
</protein>
<keyword evidence="2 6" id="KW-0472">Membrane</keyword>
<comment type="subcellular location">
    <subcellularLocation>
        <location evidence="1">Membrane</location>
        <topology evidence="1">Lipid-anchor</topology>
    </subcellularLocation>
</comment>
<keyword evidence="3" id="KW-0564">Palmitate</keyword>
<keyword evidence="6" id="KW-0812">Transmembrane</keyword>
<keyword evidence="9" id="KW-1185">Reference proteome</keyword>
<dbReference type="GO" id="GO:0016020">
    <property type="term" value="C:membrane"/>
    <property type="evidence" value="ECO:0007669"/>
    <property type="project" value="UniProtKB-SubCell"/>
</dbReference>
<keyword evidence="4" id="KW-0143">Chaperone</keyword>
<dbReference type="VEuPathDB" id="TriTrypDB:TRSC58_02672"/>
<name>A0A061J5L2_TRYRA</name>
<feature type="transmembrane region" description="Helical" evidence="6">
    <location>
        <begin position="208"/>
        <end position="230"/>
    </location>
</feature>
<dbReference type="CDD" id="cd06257">
    <property type="entry name" value="DnaJ"/>
    <property type="match status" value="1"/>
</dbReference>
<reference evidence="8 9" key="1">
    <citation type="submission" date="2013-07" db="EMBL/GenBank/DDBJ databases">
        <authorList>
            <person name="Stoco P.H."/>
            <person name="Wagner G."/>
            <person name="Gerber A."/>
            <person name="Zaha A."/>
            <person name="Thompson C."/>
            <person name="Bartholomeu D.C."/>
            <person name="Luckemeyer D.D."/>
            <person name="Bahia D."/>
            <person name="Loreto E."/>
            <person name="Prestes E.B."/>
            <person name="Lima F.M."/>
            <person name="Rodrigues-Luiz G."/>
            <person name="Vallejo G.A."/>
            <person name="Filho J.F."/>
            <person name="Monteiro K.M."/>
            <person name="Tyler K.M."/>
            <person name="de Almeida L.G."/>
            <person name="Ortiz M.F."/>
            <person name="Siervo M.A."/>
            <person name="de Moraes M.H."/>
            <person name="Cunha O.L."/>
            <person name="Mendonca-Neto R."/>
            <person name="Silva R."/>
            <person name="Teixeira S.M."/>
            <person name="Murta S.M."/>
            <person name="Sincero T.C."/>
            <person name="Mendes T.A."/>
            <person name="Urmenyi T.P."/>
            <person name="Silva V.G."/>
            <person name="da Rocha W.D."/>
            <person name="Andersson B."/>
            <person name="Romanha A.J."/>
            <person name="Steindel M."/>
            <person name="de Vasconcelos A.T."/>
            <person name="Grisard E.C."/>
        </authorList>
    </citation>
    <scope>NUCLEOTIDE SEQUENCE [LARGE SCALE GENOMIC DNA]</scope>
    <source>
        <strain evidence="8 9">SC58</strain>
    </source>
</reference>
<dbReference type="PROSITE" id="PS50076">
    <property type="entry name" value="DNAJ_2"/>
    <property type="match status" value="1"/>
</dbReference>
<feature type="domain" description="J" evidence="7">
    <location>
        <begin position="2"/>
        <end position="65"/>
    </location>
</feature>
<dbReference type="InterPro" id="IPR018253">
    <property type="entry name" value="DnaJ_domain_CS"/>
</dbReference>
<proteinExistence type="predicted"/>
<dbReference type="PANTHER" id="PTHR44027">
    <property type="entry name" value="DNAJ HOMOLOG SUBFAMILY C MEMBER 5 HOMOLOG"/>
    <property type="match status" value="1"/>
</dbReference>
<dbReference type="InterPro" id="IPR036869">
    <property type="entry name" value="J_dom_sf"/>
</dbReference>
<dbReference type="PANTHER" id="PTHR44027:SF7">
    <property type="entry name" value="DNAJ HOMOLOG SUBFAMILY C MEMBER 5 HOMOLOG"/>
    <property type="match status" value="1"/>
</dbReference>
<dbReference type="EMBL" id="AUPL01002672">
    <property type="protein sequence ID" value="ESL09605.1"/>
    <property type="molecule type" value="Genomic_DNA"/>
</dbReference>
<keyword evidence="5" id="KW-0449">Lipoprotein</keyword>
<feature type="transmembrane region" description="Helical" evidence="6">
    <location>
        <begin position="131"/>
        <end position="160"/>
    </location>
</feature>
<dbReference type="GO" id="GO:0005737">
    <property type="term" value="C:cytoplasm"/>
    <property type="evidence" value="ECO:0007669"/>
    <property type="project" value="UniProtKB-ARBA"/>
</dbReference>
<dbReference type="Proteomes" id="UP000031737">
    <property type="component" value="Unassembled WGS sequence"/>
</dbReference>
<evidence type="ECO:0000256" key="6">
    <source>
        <dbReference type="SAM" id="Phobius"/>
    </source>
</evidence>
<dbReference type="Gene3D" id="1.10.287.110">
    <property type="entry name" value="DnaJ domain"/>
    <property type="match status" value="1"/>
</dbReference>
<evidence type="ECO:0000256" key="3">
    <source>
        <dbReference type="ARBA" id="ARBA00023139"/>
    </source>
</evidence>
<dbReference type="SUPFAM" id="SSF46565">
    <property type="entry name" value="Chaperone J-domain"/>
    <property type="match status" value="1"/>
</dbReference>
<evidence type="ECO:0000256" key="2">
    <source>
        <dbReference type="ARBA" id="ARBA00023136"/>
    </source>
</evidence>
<dbReference type="InterPro" id="IPR051434">
    <property type="entry name" value="DnaJ_C_subfamily_member5"/>
</dbReference>
<evidence type="ECO:0000256" key="1">
    <source>
        <dbReference type="ARBA" id="ARBA00004635"/>
    </source>
</evidence>
<sequence>MDYYRSLELSRDSTGEQIRRNYHRLALKFHPDRMGAEGAERFKEIQSAYEVLSNPRKREIYDKFGAAALDSHFADALIFRHGGFVAFCFISVMIFILASMVVIFTALIVSYVDGRLAARGVNTVDDRSRSYWNYIKVFAPLFVVDIIIGISALVGLVVAITSFRIDAFLWMLIVLSLILVSIFVPVAKDANDMTLLRGGNEFYMWRRWLAPLYIAMVLYILLCFTAKLPTRKMYENLKAKGTEKLWGYTKFSFVLAILRGLSLVAFSALIACRADEVITTNYFVVLAMPFYVFGPWLLLKRWVPNCHSGGRRKNVANPLVLSSSGLYVFVTVGFVRPSSSSCLRTFVRYVPNGTATVTTYVRVRSRLPNGYR</sequence>
<feature type="transmembrane region" description="Helical" evidence="6">
    <location>
        <begin position="251"/>
        <end position="270"/>
    </location>
</feature>
<keyword evidence="6" id="KW-1133">Transmembrane helix</keyword>